<name>A0A2K3KSD7_TRIPR</name>
<comment type="caution">
    <text evidence="2">The sequence shown here is derived from an EMBL/GenBank/DDBJ whole genome shotgun (WGS) entry which is preliminary data.</text>
</comment>
<dbReference type="Gene3D" id="1.20.5.340">
    <property type="match status" value="1"/>
</dbReference>
<evidence type="ECO:0000313" key="3">
    <source>
        <dbReference type="Proteomes" id="UP000236291"/>
    </source>
</evidence>
<organism evidence="2 3">
    <name type="scientific">Trifolium pratense</name>
    <name type="common">Red clover</name>
    <dbReference type="NCBI Taxonomy" id="57577"/>
    <lineage>
        <taxon>Eukaryota</taxon>
        <taxon>Viridiplantae</taxon>
        <taxon>Streptophyta</taxon>
        <taxon>Embryophyta</taxon>
        <taxon>Tracheophyta</taxon>
        <taxon>Spermatophyta</taxon>
        <taxon>Magnoliopsida</taxon>
        <taxon>eudicotyledons</taxon>
        <taxon>Gunneridae</taxon>
        <taxon>Pentapetalae</taxon>
        <taxon>rosids</taxon>
        <taxon>fabids</taxon>
        <taxon>Fabales</taxon>
        <taxon>Fabaceae</taxon>
        <taxon>Papilionoideae</taxon>
        <taxon>50 kb inversion clade</taxon>
        <taxon>NPAAA clade</taxon>
        <taxon>Hologalegina</taxon>
        <taxon>IRL clade</taxon>
        <taxon>Trifolieae</taxon>
        <taxon>Trifolium</taxon>
    </lineage>
</organism>
<sequence length="55" mass="6193">GKAPMEADQLSVLQEAIEQQRSDHQNLESKVDKLDSKVDTLNDKFDTIIALLKKP</sequence>
<dbReference type="AlphaFoldDB" id="A0A2K3KSD7"/>
<keyword evidence="1" id="KW-0175">Coiled coil</keyword>
<evidence type="ECO:0000256" key="1">
    <source>
        <dbReference type="SAM" id="Coils"/>
    </source>
</evidence>
<reference evidence="2 3" key="2">
    <citation type="journal article" date="2017" name="Front. Plant Sci.">
        <title>Gene Classification and Mining of Molecular Markers Useful in Red Clover (Trifolium pratense) Breeding.</title>
        <authorList>
            <person name="Istvanek J."/>
            <person name="Dluhosova J."/>
            <person name="Dluhos P."/>
            <person name="Patkova L."/>
            <person name="Nedelnik J."/>
            <person name="Repkova J."/>
        </authorList>
    </citation>
    <scope>NUCLEOTIDE SEQUENCE [LARGE SCALE GENOMIC DNA]</scope>
    <source>
        <strain evidence="3">cv. Tatra</strain>
        <tissue evidence="2">Young leaves</tissue>
    </source>
</reference>
<evidence type="ECO:0000313" key="2">
    <source>
        <dbReference type="EMBL" id="PNX69190.1"/>
    </source>
</evidence>
<dbReference type="Proteomes" id="UP000236291">
    <property type="component" value="Unassembled WGS sequence"/>
</dbReference>
<feature type="non-terminal residue" evidence="2">
    <location>
        <position position="1"/>
    </location>
</feature>
<feature type="coiled-coil region" evidence="1">
    <location>
        <begin position="10"/>
        <end position="44"/>
    </location>
</feature>
<reference evidence="2 3" key="1">
    <citation type="journal article" date="2014" name="Am. J. Bot.">
        <title>Genome assembly and annotation for red clover (Trifolium pratense; Fabaceae).</title>
        <authorList>
            <person name="Istvanek J."/>
            <person name="Jaros M."/>
            <person name="Krenek A."/>
            <person name="Repkova J."/>
        </authorList>
    </citation>
    <scope>NUCLEOTIDE SEQUENCE [LARGE SCALE GENOMIC DNA]</scope>
    <source>
        <strain evidence="3">cv. Tatra</strain>
        <tissue evidence="2">Young leaves</tissue>
    </source>
</reference>
<gene>
    <name evidence="2" type="ORF">L195_g064323</name>
</gene>
<accession>A0A2K3KSD7</accession>
<dbReference type="EMBL" id="ASHM01243362">
    <property type="protein sequence ID" value="PNX69190.1"/>
    <property type="molecule type" value="Genomic_DNA"/>
</dbReference>
<protein>
    <submittedName>
        <fullName evidence="2">Uncharacterized protein</fullName>
    </submittedName>
</protein>
<proteinExistence type="predicted"/>